<dbReference type="EMBL" id="CABPRZ010000001">
    <property type="protein sequence ID" value="VVD60530.1"/>
    <property type="molecule type" value="Genomic_DNA"/>
</dbReference>
<reference evidence="1 2" key="1">
    <citation type="submission" date="2019-08" db="EMBL/GenBank/DDBJ databases">
        <authorList>
            <person name="Peeters C."/>
        </authorList>
    </citation>
    <scope>NUCLEOTIDE SEQUENCE [LARGE SCALE GENOMIC DNA]</scope>
    <source>
        <strain evidence="1 2">LMG 30175</strain>
    </source>
</reference>
<sequence length="123" mass="13140">MTTALVGDRMTYQSHSEFTSQLSLAEQTSLLGLLGQRLSDDTQSPSDQTRDIYAQLSAVSSTVRETVSNASDDLLQVSDAMDVLLDLLDNAASVPVSGAKLHCLIAPLKGRLDAVTREMSALV</sequence>
<accession>A0A5E4RB95</accession>
<keyword evidence="2" id="KW-1185">Reference proteome</keyword>
<proteinExistence type="predicted"/>
<evidence type="ECO:0000313" key="1">
    <source>
        <dbReference type="EMBL" id="VVD60530.1"/>
    </source>
</evidence>
<name>A0A5E4RB95_9BURK</name>
<organism evidence="1 2">
    <name type="scientific">Pandoraea terrae</name>
    <dbReference type="NCBI Taxonomy" id="1537710"/>
    <lineage>
        <taxon>Bacteria</taxon>
        <taxon>Pseudomonadati</taxon>
        <taxon>Pseudomonadota</taxon>
        <taxon>Betaproteobacteria</taxon>
        <taxon>Burkholderiales</taxon>
        <taxon>Burkholderiaceae</taxon>
        <taxon>Pandoraea</taxon>
    </lineage>
</organism>
<dbReference type="AlphaFoldDB" id="A0A5E4RB95"/>
<gene>
    <name evidence="1" type="ORF">PTE30175_00076</name>
</gene>
<dbReference type="InterPro" id="IPR009957">
    <property type="entry name" value="DUF1484"/>
</dbReference>
<dbReference type="Pfam" id="PF07363">
    <property type="entry name" value="DUF1484"/>
    <property type="match status" value="1"/>
</dbReference>
<evidence type="ECO:0000313" key="2">
    <source>
        <dbReference type="Proteomes" id="UP000414233"/>
    </source>
</evidence>
<protein>
    <recommendedName>
        <fullName evidence="3">DUF1484 domain-containing protein</fullName>
    </recommendedName>
</protein>
<evidence type="ECO:0008006" key="3">
    <source>
        <dbReference type="Google" id="ProtNLM"/>
    </source>
</evidence>
<dbReference type="Proteomes" id="UP000414233">
    <property type="component" value="Unassembled WGS sequence"/>
</dbReference>